<dbReference type="PANTHER" id="PTHR48228">
    <property type="entry name" value="SUCCINYL-COA--D-CITRAMALATE COA-TRANSFERASE"/>
    <property type="match status" value="1"/>
</dbReference>
<dbReference type="Proteomes" id="UP000069001">
    <property type="component" value="Unassembled WGS sequence"/>
</dbReference>
<dbReference type="InterPro" id="IPR023606">
    <property type="entry name" value="CoA-Trfase_III_dom_1_sf"/>
</dbReference>
<keyword evidence="1" id="KW-0808">Transferase</keyword>
<evidence type="ECO:0000313" key="1">
    <source>
        <dbReference type="EMBL" id="KVK83161.1"/>
    </source>
</evidence>
<dbReference type="InterPro" id="IPR003673">
    <property type="entry name" value="CoA-Trfase_fam_III"/>
</dbReference>
<dbReference type="InterPro" id="IPR050509">
    <property type="entry name" value="CoA-transferase_III"/>
</dbReference>
<dbReference type="SUPFAM" id="SSF89796">
    <property type="entry name" value="CoA-transferase family III (CaiB/BaiF)"/>
    <property type="match status" value="1"/>
</dbReference>
<dbReference type="EMBL" id="LOYH01000048">
    <property type="protein sequence ID" value="KVK83161.1"/>
    <property type="molecule type" value="Genomic_DNA"/>
</dbReference>
<reference evidence="1 2" key="1">
    <citation type="submission" date="2015-11" db="EMBL/GenBank/DDBJ databases">
        <title>Expanding the genomic diversity of Burkholderia species for the development of highly accurate diagnostics.</title>
        <authorList>
            <person name="Sahl J."/>
            <person name="Keim P."/>
            <person name="Wagner D."/>
        </authorList>
    </citation>
    <scope>NUCLEOTIDE SEQUENCE [LARGE SCALE GENOMIC DNA]</scope>
    <source>
        <strain evidence="1 2">MSMB1302</strain>
    </source>
</reference>
<dbReference type="AlphaFoldDB" id="A0A118KJ80"/>
<gene>
    <name evidence="1" type="ORF">WS90_13965</name>
</gene>
<dbReference type="PANTHER" id="PTHR48228:SF5">
    <property type="entry name" value="ALPHA-METHYLACYL-COA RACEMASE"/>
    <property type="match status" value="1"/>
</dbReference>
<protein>
    <submittedName>
        <fullName evidence="1">Acyl-CoA transferase</fullName>
    </submittedName>
</protein>
<accession>A0A118KJ80</accession>
<organism evidence="1 2">
    <name type="scientific">Burkholderia cepacia</name>
    <name type="common">Pseudomonas cepacia</name>
    <dbReference type="NCBI Taxonomy" id="292"/>
    <lineage>
        <taxon>Bacteria</taxon>
        <taxon>Pseudomonadati</taxon>
        <taxon>Pseudomonadota</taxon>
        <taxon>Betaproteobacteria</taxon>
        <taxon>Burkholderiales</taxon>
        <taxon>Burkholderiaceae</taxon>
        <taxon>Burkholderia</taxon>
        <taxon>Burkholderia cepacia complex</taxon>
    </lineage>
</organism>
<comment type="caution">
    <text evidence="1">The sequence shown here is derived from an EMBL/GenBank/DDBJ whole genome shotgun (WGS) entry which is preliminary data.</text>
</comment>
<dbReference type="RefSeq" id="WP_059729632.1">
    <property type="nucleotide sequence ID" value="NZ_LOYH01000048.1"/>
</dbReference>
<proteinExistence type="predicted"/>
<dbReference type="Gene3D" id="3.30.1540.10">
    <property type="entry name" value="formyl-coa transferase, domain 3"/>
    <property type="match status" value="1"/>
</dbReference>
<dbReference type="GO" id="GO:0016740">
    <property type="term" value="F:transferase activity"/>
    <property type="evidence" value="ECO:0007669"/>
    <property type="project" value="UniProtKB-KW"/>
</dbReference>
<name>A0A118KJ80_BURCE</name>
<sequence length="387" mass="41464">MTTRDDGEGAQNLHGAWPAGEDHAPAWSCLRGVRIVDAGQLLPGPHACALLRQLGADVVKVEPPGGDALRQFGADAFAQFNRGKRSLVLDLKTPDGRARFLDLVRDADAVVEGNRPGVMARLGLDYGALARANPRVVLCSITGYGQDGPYANRPGHDLNFLADAGYWSVPAQLHDRVARPRVRLADHAAATHAALALAVAVMSARANGVGQHLDVSIHDAIFAWTAPAAWALRTGRDAPDVARWVMPDNDLFETADARHIVLAMLEDKFWAAFADALGDAFPALLDPRYASRAGRQRYRQALGELLRAIFVTRTQEAWMCTLGPLGLPVSRVPDAGALFDDPHVRARGVAREVAGDHTLAVRFPVKFSLGLPDGDNRVPAPGEHGGG</sequence>
<evidence type="ECO:0000313" key="2">
    <source>
        <dbReference type="Proteomes" id="UP000069001"/>
    </source>
</evidence>
<dbReference type="Gene3D" id="3.40.50.10540">
    <property type="entry name" value="Crotonobetainyl-coa:carnitine coa-transferase, domain 1"/>
    <property type="match status" value="1"/>
</dbReference>
<dbReference type="Pfam" id="PF02515">
    <property type="entry name" value="CoA_transf_3"/>
    <property type="match status" value="1"/>
</dbReference>
<dbReference type="InterPro" id="IPR044855">
    <property type="entry name" value="CoA-Trfase_III_dom3_sf"/>
</dbReference>